<dbReference type="SUPFAM" id="SSF53098">
    <property type="entry name" value="Ribonuclease H-like"/>
    <property type="match status" value="1"/>
</dbReference>
<dbReference type="EMBL" id="JBCGBO010000024">
    <property type="protein sequence ID" value="KAK9180735.1"/>
    <property type="molecule type" value="Genomic_DNA"/>
</dbReference>
<name>A0AAP0LT66_9ROSI</name>
<accession>A0AAP0LT66</accession>
<dbReference type="InterPro" id="IPR002156">
    <property type="entry name" value="RNaseH_domain"/>
</dbReference>
<dbReference type="Gene3D" id="3.30.420.10">
    <property type="entry name" value="Ribonuclease H-like superfamily/Ribonuclease H"/>
    <property type="match status" value="1"/>
</dbReference>
<evidence type="ECO:0000259" key="1">
    <source>
        <dbReference type="Pfam" id="PF13456"/>
    </source>
</evidence>
<proteinExistence type="predicted"/>
<feature type="domain" description="RNase H type-1" evidence="1">
    <location>
        <begin position="59"/>
        <end position="118"/>
    </location>
</feature>
<protein>
    <recommendedName>
        <fullName evidence="1">RNase H type-1 domain-containing protein</fullName>
    </recommendedName>
</protein>
<sequence>MKGQALTDLLGVGAHPLQENSKLQKELPDEAVYCAEVASRPTSKAWEMYFDCASKTDEKGRLKSGVGIVFIITPKGNMIPHSFTLSESCSNNVSEYTALIMGMELARDIKVHQLEVRAASELARTFAYFNIEHAKQLTKQALKDAHRVLLSKEALAEGSSYVHPLLSHFGLRRSLLQGIERLRDSRRTAKKAPTAPEIT</sequence>
<dbReference type="Proteomes" id="UP001428341">
    <property type="component" value="Unassembled WGS sequence"/>
</dbReference>
<gene>
    <name evidence="2" type="ORF">WN944_023870</name>
</gene>
<dbReference type="PANTHER" id="PTHR48475">
    <property type="entry name" value="RIBONUCLEASE H"/>
    <property type="match status" value="1"/>
</dbReference>
<evidence type="ECO:0000313" key="3">
    <source>
        <dbReference type="Proteomes" id="UP001428341"/>
    </source>
</evidence>
<dbReference type="AlphaFoldDB" id="A0AAP0LT66"/>
<dbReference type="GO" id="GO:0003676">
    <property type="term" value="F:nucleic acid binding"/>
    <property type="evidence" value="ECO:0007669"/>
    <property type="project" value="InterPro"/>
</dbReference>
<dbReference type="Pfam" id="PF13456">
    <property type="entry name" value="RVT_3"/>
    <property type="match status" value="1"/>
</dbReference>
<dbReference type="InterPro" id="IPR036397">
    <property type="entry name" value="RNaseH_sf"/>
</dbReference>
<organism evidence="2 3">
    <name type="scientific">Citrus x changshan-huyou</name>
    <dbReference type="NCBI Taxonomy" id="2935761"/>
    <lineage>
        <taxon>Eukaryota</taxon>
        <taxon>Viridiplantae</taxon>
        <taxon>Streptophyta</taxon>
        <taxon>Embryophyta</taxon>
        <taxon>Tracheophyta</taxon>
        <taxon>Spermatophyta</taxon>
        <taxon>Magnoliopsida</taxon>
        <taxon>eudicotyledons</taxon>
        <taxon>Gunneridae</taxon>
        <taxon>Pentapetalae</taxon>
        <taxon>rosids</taxon>
        <taxon>malvids</taxon>
        <taxon>Sapindales</taxon>
        <taxon>Rutaceae</taxon>
        <taxon>Aurantioideae</taxon>
        <taxon>Citrus</taxon>
    </lineage>
</organism>
<dbReference type="GO" id="GO:0004523">
    <property type="term" value="F:RNA-DNA hybrid ribonuclease activity"/>
    <property type="evidence" value="ECO:0007669"/>
    <property type="project" value="InterPro"/>
</dbReference>
<keyword evidence="3" id="KW-1185">Reference proteome</keyword>
<reference evidence="2 3" key="1">
    <citation type="submission" date="2024-05" db="EMBL/GenBank/DDBJ databases">
        <title>Haplotype-resolved chromosome-level genome assembly of Huyou (Citrus changshanensis).</title>
        <authorList>
            <person name="Miao C."/>
            <person name="Chen W."/>
            <person name="Wu Y."/>
            <person name="Wang L."/>
            <person name="Zhao S."/>
            <person name="Grierson D."/>
            <person name="Xu C."/>
            <person name="Chen K."/>
        </authorList>
    </citation>
    <scope>NUCLEOTIDE SEQUENCE [LARGE SCALE GENOMIC DNA]</scope>
    <source>
        <strain evidence="2">01-14</strain>
        <tissue evidence="2">Leaf</tissue>
    </source>
</reference>
<dbReference type="PANTHER" id="PTHR48475:SF1">
    <property type="entry name" value="RNASE H TYPE-1 DOMAIN-CONTAINING PROTEIN"/>
    <property type="match status" value="1"/>
</dbReference>
<evidence type="ECO:0000313" key="2">
    <source>
        <dbReference type="EMBL" id="KAK9180735.1"/>
    </source>
</evidence>
<comment type="caution">
    <text evidence="2">The sequence shown here is derived from an EMBL/GenBank/DDBJ whole genome shotgun (WGS) entry which is preliminary data.</text>
</comment>
<dbReference type="InterPro" id="IPR012337">
    <property type="entry name" value="RNaseH-like_sf"/>
</dbReference>